<organism evidence="1 2">
    <name type="scientific">Candidatus Litorirhabdus singularis</name>
    <dbReference type="NCBI Taxonomy" id="2518993"/>
    <lineage>
        <taxon>Bacteria</taxon>
        <taxon>Pseudomonadati</taxon>
        <taxon>Pseudomonadota</taxon>
        <taxon>Gammaproteobacteria</taxon>
        <taxon>Cellvibrionales</taxon>
        <taxon>Halieaceae</taxon>
        <taxon>Candidatus Litorirhabdus</taxon>
    </lineage>
</organism>
<evidence type="ECO:0000313" key="2">
    <source>
        <dbReference type="Proteomes" id="UP001143362"/>
    </source>
</evidence>
<dbReference type="EMBL" id="SHNN01000001">
    <property type="protein sequence ID" value="MCX2979606.1"/>
    <property type="molecule type" value="Genomic_DNA"/>
</dbReference>
<accession>A0ABT3TCS8</accession>
<sequence>MNKMTNVLLGVILLIGLLNLALTASLAGRQSTVAAESVSGFDNGLARRWGDRVTNLYNRGDHAGLYTLFNQQAKVKISGDQLESQLEKLRQLFGDIEESAFQNSMKLGEKGGEQYYQLHYSLRVTGKEGPATMRLSLVVDGDQISLYGLTINATESL</sequence>
<dbReference type="RefSeq" id="WP_279243604.1">
    <property type="nucleotide sequence ID" value="NZ_SHNN01000001.1"/>
</dbReference>
<dbReference type="Proteomes" id="UP001143362">
    <property type="component" value="Unassembled WGS sequence"/>
</dbReference>
<comment type="caution">
    <text evidence="1">The sequence shown here is derived from an EMBL/GenBank/DDBJ whole genome shotgun (WGS) entry which is preliminary data.</text>
</comment>
<evidence type="ECO:0008006" key="3">
    <source>
        <dbReference type="Google" id="ProtNLM"/>
    </source>
</evidence>
<reference evidence="1" key="1">
    <citation type="submission" date="2019-02" db="EMBL/GenBank/DDBJ databases">
        <authorList>
            <person name="Li S.-H."/>
        </authorList>
    </citation>
    <scope>NUCLEOTIDE SEQUENCE</scope>
    <source>
        <strain evidence="1">IMCC14734</strain>
    </source>
</reference>
<gene>
    <name evidence="1" type="ORF">EYC98_01880</name>
</gene>
<keyword evidence="2" id="KW-1185">Reference proteome</keyword>
<protein>
    <recommendedName>
        <fullName evidence="3">DUF4019 domain-containing protein</fullName>
    </recommendedName>
</protein>
<evidence type="ECO:0000313" key="1">
    <source>
        <dbReference type="EMBL" id="MCX2979606.1"/>
    </source>
</evidence>
<name>A0ABT3TCS8_9GAMM</name>
<proteinExistence type="predicted"/>